<evidence type="ECO:0008006" key="3">
    <source>
        <dbReference type="Google" id="ProtNLM"/>
    </source>
</evidence>
<dbReference type="Proteomes" id="UP001629230">
    <property type="component" value="Unassembled WGS sequence"/>
</dbReference>
<reference evidence="1 2" key="1">
    <citation type="journal article" date="2024" name="Chem. Sci.">
        <title>Discovery of megapolipeptins by genome mining of a Burkholderiales bacteria collection.</title>
        <authorList>
            <person name="Paulo B.S."/>
            <person name="Recchia M.J.J."/>
            <person name="Lee S."/>
            <person name="Fergusson C.H."/>
            <person name="Romanowski S.B."/>
            <person name="Hernandez A."/>
            <person name="Krull N."/>
            <person name="Liu D.Y."/>
            <person name="Cavanagh H."/>
            <person name="Bos A."/>
            <person name="Gray C.A."/>
            <person name="Murphy B.T."/>
            <person name="Linington R.G."/>
            <person name="Eustaquio A.S."/>
        </authorList>
    </citation>
    <scope>NUCLEOTIDE SEQUENCE [LARGE SCALE GENOMIC DNA]</scope>
    <source>
        <strain evidence="1 2">RL17-350-BIC-A</strain>
    </source>
</reference>
<accession>A0ABW9AV89</accession>
<evidence type="ECO:0000313" key="2">
    <source>
        <dbReference type="Proteomes" id="UP001629230"/>
    </source>
</evidence>
<keyword evidence="2" id="KW-1185">Reference proteome</keyword>
<sequence>MAYGPWNQEQIDAAREVAFPTLLGHLGAYYKLDPHFQHLDVSRRSQRVQVAYQGRDFRFIFTGRKFVNELLPADAPQRGGGGAIDFVRHLTGYNFVQAVKVCLDALADAADAS</sequence>
<protein>
    <recommendedName>
        <fullName evidence="3">DUF4304 domain-containing protein</fullName>
    </recommendedName>
</protein>
<dbReference type="EMBL" id="JAQQEZ010000017">
    <property type="protein sequence ID" value="MFM0003920.1"/>
    <property type="molecule type" value="Genomic_DNA"/>
</dbReference>
<proteinExistence type="predicted"/>
<comment type="caution">
    <text evidence="1">The sequence shown here is derived from an EMBL/GenBank/DDBJ whole genome shotgun (WGS) entry which is preliminary data.</text>
</comment>
<dbReference type="RefSeq" id="WP_408178889.1">
    <property type="nucleotide sequence ID" value="NZ_JAQQEZ010000017.1"/>
</dbReference>
<gene>
    <name evidence="1" type="ORF">PQR57_23200</name>
</gene>
<name>A0ABW9AV89_9BURK</name>
<evidence type="ECO:0000313" key="1">
    <source>
        <dbReference type="EMBL" id="MFM0003920.1"/>
    </source>
</evidence>
<organism evidence="1 2">
    <name type="scientific">Paraburkholderia dipogonis</name>
    <dbReference type="NCBI Taxonomy" id="1211383"/>
    <lineage>
        <taxon>Bacteria</taxon>
        <taxon>Pseudomonadati</taxon>
        <taxon>Pseudomonadota</taxon>
        <taxon>Betaproteobacteria</taxon>
        <taxon>Burkholderiales</taxon>
        <taxon>Burkholderiaceae</taxon>
        <taxon>Paraburkholderia</taxon>
    </lineage>
</organism>